<keyword evidence="5" id="KW-0472">Membrane</keyword>
<feature type="compositionally biased region" description="Basic and acidic residues" evidence="4">
    <location>
        <begin position="153"/>
        <end position="177"/>
    </location>
</feature>
<dbReference type="InterPro" id="IPR013783">
    <property type="entry name" value="Ig-like_fold"/>
</dbReference>
<dbReference type="PANTHER" id="PTHR10570:SF9">
    <property type="entry name" value="T-CELL SURFACE GLYCOPROTEIN CD3 EPSILON CHAIN"/>
    <property type="match status" value="1"/>
</dbReference>
<keyword evidence="5" id="KW-1133">Transmembrane helix</keyword>
<feature type="transmembrane region" description="Helical" evidence="5">
    <location>
        <begin position="103"/>
        <end position="127"/>
    </location>
</feature>
<keyword evidence="5" id="KW-0812">Transmembrane</keyword>
<proteinExistence type="predicted"/>
<feature type="domain" description="CD3 gamma/delta subunit Ig-like" evidence="7">
    <location>
        <begin position="31"/>
        <end position="100"/>
    </location>
</feature>
<organism evidence="8 9">
    <name type="scientific">Umbra pygmaea</name>
    <name type="common">Eastern mudminnow</name>
    <dbReference type="NCBI Taxonomy" id="75934"/>
    <lineage>
        <taxon>Eukaryota</taxon>
        <taxon>Metazoa</taxon>
        <taxon>Chordata</taxon>
        <taxon>Craniata</taxon>
        <taxon>Vertebrata</taxon>
        <taxon>Euteleostomi</taxon>
        <taxon>Actinopterygii</taxon>
        <taxon>Neopterygii</taxon>
        <taxon>Teleostei</taxon>
        <taxon>Protacanthopterygii</taxon>
        <taxon>Esociformes</taxon>
        <taxon>Umbridae</taxon>
        <taxon>Umbra</taxon>
    </lineage>
</organism>
<dbReference type="Gene3D" id="2.60.40.10">
    <property type="entry name" value="Immunoglobulins"/>
    <property type="match status" value="1"/>
</dbReference>
<dbReference type="AlphaFoldDB" id="A0ABD0WGS9"/>
<comment type="caution">
    <text evidence="8">The sequence shown here is derived from an EMBL/GenBank/DDBJ whole genome shotgun (WGS) entry which is preliminary data.</text>
</comment>
<dbReference type="Proteomes" id="UP001557470">
    <property type="component" value="Unassembled WGS sequence"/>
</dbReference>
<feature type="signal peptide" evidence="6">
    <location>
        <begin position="1"/>
        <end position="22"/>
    </location>
</feature>
<evidence type="ECO:0000256" key="2">
    <source>
        <dbReference type="ARBA" id="ARBA00022475"/>
    </source>
</evidence>
<evidence type="ECO:0000256" key="4">
    <source>
        <dbReference type="SAM" id="MobiDB-lite"/>
    </source>
</evidence>
<evidence type="ECO:0000256" key="3">
    <source>
        <dbReference type="ARBA" id="ARBA00022729"/>
    </source>
</evidence>
<evidence type="ECO:0000259" key="7">
    <source>
        <dbReference type="Pfam" id="PF16680"/>
    </source>
</evidence>
<evidence type="ECO:0000313" key="9">
    <source>
        <dbReference type="Proteomes" id="UP001557470"/>
    </source>
</evidence>
<evidence type="ECO:0000256" key="6">
    <source>
        <dbReference type="SAM" id="SignalP"/>
    </source>
</evidence>
<dbReference type="InterPro" id="IPR015484">
    <property type="entry name" value="CD3_esu/gsu/dsu"/>
</dbReference>
<dbReference type="Pfam" id="PF16680">
    <property type="entry name" value="Ig_4"/>
    <property type="match status" value="1"/>
</dbReference>
<evidence type="ECO:0000256" key="5">
    <source>
        <dbReference type="SAM" id="Phobius"/>
    </source>
</evidence>
<keyword evidence="3 6" id="KW-0732">Signal</keyword>
<feature type="chain" id="PRO_5044744141" description="CD3 gamma/delta subunit Ig-like domain-containing protein" evidence="6">
    <location>
        <begin position="23"/>
        <end position="177"/>
    </location>
</feature>
<dbReference type="GO" id="GO:0005886">
    <property type="term" value="C:plasma membrane"/>
    <property type="evidence" value="ECO:0007669"/>
    <property type="project" value="UniProtKB-SubCell"/>
</dbReference>
<reference evidence="8 9" key="1">
    <citation type="submission" date="2024-06" db="EMBL/GenBank/DDBJ databases">
        <authorList>
            <person name="Pan Q."/>
            <person name="Wen M."/>
            <person name="Jouanno E."/>
            <person name="Zahm M."/>
            <person name="Klopp C."/>
            <person name="Cabau C."/>
            <person name="Louis A."/>
            <person name="Berthelot C."/>
            <person name="Parey E."/>
            <person name="Roest Crollius H."/>
            <person name="Montfort J."/>
            <person name="Robinson-Rechavi M."/>
            <person name="Bouchez O."/>
            <person name="Lampietro C."/>
            <person name="Lopez Roques C."/>
            <person name="Donnadieu C."/>
            <person name="Postlethwait J."/>
            <person name="Bobe J."/>
            <person name="Verreycken H."/>
            <person name="Guiguen Y."/>
        </authorList>
    </citation>
    <scope>NUCLEOTIDE SEQUENCE [LARGE SCALE GENOMIC DNA]</scope>
    <source>
        <strain evidence="8">Up_M1</strain>
        <tissue evidence="8">Testis</tissue>
    </source>
</reference>
<keyword evidence="9" id="KW-1185">Reference proteome</keyword>
<gene>
    <name evidence="8" type="ORF">UPYG_G00194370</name>
</gene>
<dbReference type="EMBL" id="JAGEUA010000006">
    <property type="protein sequence ID" value="KAL0972754.1"/>
    <property type="molecule type" value="Genomic_DNA"/>
</dbReference>
<comment type="subcellular location">
    <subcellularLocation>
        <location evidence="1">Cell membrane</location>
        <topology evidence="1">Single-pass type I membrane protein</topology>
    </subcellularLocation>
</comment>
<accession>A0ABD0WGS9</accession>
<protein>
    <recommendedName>
        <fullName evidence="7">CD3 gamma/delta subunit Ig-like domain-containing protein</fullName>
    </recommendedName>
</protein>
<keyword evidence="2" id="KW-1003">Cell membrane</keyword>
<dbReference type="InterPro" id="IPR032052">
    <property type="entry name" value="Ig_4"/>
</dbReference>
<dbReference type="PANTHER" id="PTHR10570">
    <property type="entry name" value="T-CELL SURFACE GLYCOPROTEIN CD3 GAMMA CHAIN / DELTA CHAIN"/>
    <property type="match status" value="1"/>
</dbReference>
<sequence>MNRVAMNVNLVILIITLTTVEGKGDVEFWRDKVTLTCPEDGKWYKKDTTESQTEEAQINFQTTFDKDRGLEYSCEYETDVEKNTYQFYIKGKGCENCYEMTTTLVACVIIGDLLLTGGVILIVFLCAQIKSGPAVPQKPTSRSGGHVPVVPRPEYEPLRHGTRGKDIYSTARKETTE</sequence>
<feature type="region of interest" description="Disordered" evidence="4">
    <location>
        <begin position="133"/>
        <end position="177"/>
    </location>
</feature>
<evidence type="ECO:0000313" key="8">
    <source>
        <dbReference type="EMBL" id="KAL0972754.1"/>
    </source>
</evidence>
<evidence type="ECO:0000256" key="1">
    <source>
        <dbReference type="ARBA" id="ARBA00004251"/>
    </source>
</evidence>
<name>A0ABD0WGS9_UMBPY</name>